<dbReference type="PANTHER" id="PTHR31722">
    <property type="entry name" value="OS06G0675200 PROTEIN"/>
    <property type="match status" value="1"/>
</dbReference>
<dbReference type="EMBL" id="JBDFQZ010000012">
    <property type="protein sequence ID" value="KAK9672002.1"/>
    <property type="molecule type" value="Genomic_DNA"/>
</dbReference>
<dbReference type="PANTHER" id="PTHR31722:SF2">
    <property type="entry name" value="DNA CROSS-LINK REPAIR 1 PROTEIN-LIKE"/>
    <property type="match status" value="1"/>
</dbReference>
<evidence type="ECO:0000256" key="1">
    <source>
        <dbReference type="SAM" id="MobiDB-lite"/>
    </source>
</evidence>
<feature type="region of interest" description="Disordered" evidence="1">
    <location>
        <begin position="114"/>
        <end position="150"/>
    </location>
</feature>
<comment type="caution">
    <text evidence="2">The sequence shown here is derived from an EMBL/GenBank/DDBJ whole genome shotgun (WGS) entry which is preliminary data.</text>
</comment>
<feature type="region of interest" description="Disordered" evidence="1">
    <location>
        <begin position="187"/>
        <end position="231"/>
    </location>
</feature>
<feature type="compositionally biased region" description="Basic and acidic residues" evidence="1">
    <location>
        <begin position="214"/>
        <end position="228"/>
    </location>
</feature>
<organism evidence="2 3">
    <name type="scientific">Saponaria officinalis</name>
    <name type="common">Common soapwort</name>
    <name type="synonym">Lychnis saponaria</name>
    <dbReference type="NCBI Taxonomy" id="3572"/>
    <lineage>
        <taxon>Eukaryota</taxon>
        <taxon>Viridiplantae</taxon>
        <taxon>Streptophyta</taxon>
        <taxon>Embryophyta</taxon>
        <taxon>Tracheophyta</taxon>
        <taxon>Spermatophyta</taxon>
        <taxon>Magnoliopsida</taxon>
        <taxon>eudicotyledons</taxon>
        <taxon>Gunneridae</taxon>
        <taxon>Pentapetalae</taxon>
        <taxon>Caryophyllales</taxon>
        <taxon>Caryophyllaceae</taxon>
        <taxon>Caryophylleae</taxon>
        <taxon>Saponaria</taxon>
    </lineage>
</organism>
<evidence type="ECO:0000313" key="3">
    <source>
        <dbReference type="Proteomes" id="UP001443914"/>
    </source>
</evidence>
<feature type="compositionally biased region" description="Low complexity" evidence="1">
    <location>
        <begin position="119"/>
        <end position="132"/>
    </location>
</feature>
<feature type="compositionally biased region" description="Low complexity" evidence="1">
    <location>
        <begin position="190"/>
        <end position="208"/>
    </location>
</feature>
<accession>A0AAW1H7H9</accession>
<dbReference type="Proteomes" id="UP001443914">
    <property type="component" value="Unassembled WGS sequence"/>
</dbReference>
<sequence length="279" mass="30818">MVSPETTLQVKIGTKSPSLVAVAEPARISFSAELTDDDSFISISPGSSLDKDEIDFGREMAKNVAAEFEFLSGKNSLDGGNTTMLTADELFFEGKLLPYCQVNHAAEQLTRLNLKSPETTTTNNNNNSNNNTKVDSQRKHNRVNENTIILTRDQPEPRIWFVDDDPSPRPPKCTVLWKELLRLKKQRGGSTLSPSSSSSSTSSSSSSLGDAAAMEEKEKEESGLSTREKHMRRIKKGLERTRSATLRIRPMVNVPICAHTGKSNSIPPLFPLRKAKVDR</sequence>
<protein>
    <submittedName>
        <fullName evidence="2">Uncharacterized protein</fullName>
    </submittedName>
</protein>
<dbReference type="AlphaFoldDB" id="A0AAW1H7H9"/>
<evidence type="ECO:0000313" key="2">
    <source>
        <dbReference type="EMBL" id="KAK9672002.1"/>
    </source>
</evidence>
<name>A0AAW1H7H9_SAPOF</name>
<proteinExistence type="predicted"/>
<gene>
    <name evidence="2" type="ORF">RND81_12G069400</name>
</gene>
<keyword evidence="3" id="KW-1185">Reference proteome</keyword>
<reference evidence="2" key="1">
    <citation type="submission" date="2024-03" db="EMBL/GenBank/DDBJ databases">
        <title>WGS assembly of Saponaria officinalis var. Norfolk2.</title>
        <authorList>
            <person name="Jenkins J."/>
            <person name="Shu S."/>
            <person name="Grimwood J."/>
            <person name="Barry K."/>
            <person name="Goodstein D."/>
            <person name="Schmutz J."/>
            <person name="Leebens-Mack J."/>
            <person name="Osbourn A."/>
        </authorList>
    </citation>
    <scope>NUCLEOTIDE SEQUENCE [LARGE SCALE GENOMIC DNA]</scope>
    <source>
        <strain evidence="2">JIC</strain>
    </source>
</reference>